<evidence type="ECO:0008006" key="4">
    <source>
        <dbReference type="Google" id="ProtNLM"/>
    </source>
</evidence>
<dbReference type="InterPro" id="IPR013078">
    <property type="entry name" value="His_Pase_superF_clade-1"/>
</dbReference>
<sequence length="204" mass="23672">MVEYVDMLFIRHGLTEPNKLRQYIGWSNPSLSSEGIAMLKASDVVPDLVVGSDLNRTRETSAILFPNQPYTVFEDWRELSFGDWEERTYEQLKNDSAYRKWIDAPFEEQPPNGESFEAFSSRIWKAWDRTVDLMLQQKASLTAVVTHGGPLRFITSYFLEQSSFWDHSFSYGEGIRLRFKKDDIKERKPCISYSVVRSMGSENG</sequence>
<dbReference type="CDD" id="cd07067">
    <property type="entry name" value="HP_PGM_like"/>
    <property type="match status" value="1"/>
</dbReference>
<comment type="caution">
    <text evidence="2">The sequence shown here is derived from an EMBL/GenBank/DDBJ whole genome shotgun (WGS) entry which is preliminary data.</text>
</comment>
<evidence type="ECO:0000256" key="1">
    <source>
        <dbReference type="PIRSR" id="PIRSR613078-2"/>
    </source>
</evidence>
<dbReference type="Pfam" id="PF00300">
    <property type="entry name" value="His_Phos_1"/>
    <property type="match status" value="1"/>
</dbReference>
<feature type="binding site" evidence="1">
    <location>
        <position position="56"/>
    </location>
    <ligand>
        <name>substrate</name>
    </ligand>
</feature>
<dbReference type="InterPro" id="IPR029033">
    <property type="entry name" value="His_PPase_superfam"/>
</dbReference>
<dbReference type="PANTHER" id="PTHR48100:SF1">
    <property type="entry name" value="HISTIDINE PHOSPHATASE FAMILY PROTEIN-RELATED"/>
    <property type="match status" value="1"/>
</dbReference>
<dbReference type="AlphaFoldDB" id="A0A0V8JI54"/>
<dbReference type="GO" id="GO:0005737">
    <property type="term" value="C:cytoplasm"/>
    <property type="evidence" value="ECO:0007669"/>
    <property type="project" value="TreeGrafter"/>
</dbReference>
<evidence type="ECO:0000313" key="3">
    <source>
        <dbReference type="Proteomes" id="UP000053681"/>
    </source>
</evidence>
<dbReference type="InterPro" id="IPR050275">
    <property type="entry name" value="PGM_Phosphatase"/>
</dbReference>
<dbReference type="SMART" id="SM00855">
    <property type="entry name" value="PGAM"/>
    <property type="match status" value="1"/>
</dbReference>
<dbReference type="Gene3D" id="3.40.50.1240">
    <property type="entry name" value="Phosphoglycerate mutase-like"/>
    <property type="match status" value="1"/>
</dbReference>
<dbReference type="PANTHER" id="PTHR48100">
    <property type="entry name" value="BROAD-SPECIFICITY PHOSPHATASE YOR283W-RELATED"/>
    <property type="match status" value="1"/>
</dbReference>
<proteinExistence type="predicted"/>
<accession>A0A0V8JI54</accession>
<dbReference type="GO" id="GO:0016791">
    <property type="term" value="F:phosphatase activity"/>
    <property type="evidence" value="ECO:0007669"/>
    <property type="project" value="TreeGrafter"/>
</dbReference>
<organism evidence="2 3">
    <name type="scientific">Priestia veravalensis</name>
    <dbReference type="NCBI Taxonomy" id="1414648"/>
    <lineage>
        <taxon>Bacteria</taxon>
        <taxon>Bacillati</taxon>
        <taxon>Bacillota</taxon>
        <taxon>Bacilli</taxon>
        <taxon>Bacillales</taxon>
        <taxon>Bacillaceae</taxon>
        <taxon>Priestia</taxon>
    </lineage>
</organism>
<gene>
    <name evidence="2" type="ORF">AS180_17025</name>
</gene>
<name>A0A0V8JI54_9BACI</name>
<evidence type="ECO:0000313" key="2">
    <source>
        <dbReference type="EMBL" id="KSU86727.1"/>
    </source>
</evidence>
<dbReference type="GeneID" id="93681979"/>
<dbReference type="SUPFAM" id="SSF53254">
    <property type="entry name" value="Phosphoglycerate mutase-like"/>
    <property type="match status" value="1"/>
</dbReference>
<keyword evidence="3" id="KW-1185">Reference proteome</keyword>
<dbReference type="Proteomes" id="UP000053681">
    <property type="component" value="Unassembled WGS sequence"/>
</dbReference>
<feature type="binding site" evidence="1">
    <location>
        <begin position="11"/>
        <end position="18"/>
    </location>
    <ligand>
        <name>substrate</name>
    </ligand>
</feature>
<protein>
    <recommendedName>
        <fullName evidence="4">Alpha-ribazole phosphatase</fullName>
    </recommendedName>
</protein>
<reference evidence="2 3" key="1">
    <citation type="submission" date="2015-11" db="EMBL/GenBank/DDBJ databases">
        <title>Bacillus caseinolyticus sp nov.</title>
        <authorList>
            <person name="Dastager S.G."/>
            <person name="Mawlankar R."/>
        </authorList>
    </citation>
    <scope>NUCLEOTIDE SEQUENCE [LARGE SCALE GENOMIC DNA]</scope>
    <source>
        <strain evidence="2 3">SGD-V-76</strain>
    </source>
</reference>
<dbReference type="RefSeq" id="WP_035319883.1">
    <property type="nucleotide sequence ID" value="NZ_KQ758684.1"/>
</dbReference>
<dbReference type="EMBL" id="LNQP01000069">
    <property type="protein sequence ID" value="KSU86727.1"/>
    <property type="molecule type" value="Genomic_DNA"/>
</dbReference>